<name>A0A5P1EP39_ASPOF</name>
<feature type="transmembrane region" description="Helical" evidence="1">
    <location>
        <begin position="122"/>
        <end position="138"/>
    </location>
</feature>
<feature type="transmembrane region" description="Helical" evidence="1">
    <location>
        <begin position="158"/>
        <end position="180"/>
    </location>
</feature>
<evidence type="ECO:0000313" key="2">
    <source>
        <dbReference type="EMBL" id="ONK65800.1"/>
    </source>
</evidence>
<keyword evidence="3" id="KW-1185">Reference proteome</keyword>
<dbReference type="InterPro" id="IPR025886">
    <property type="entry name" value="PP2-like"/>
</dbReference>
<dbReference type="PANTHER" id="PTHR34211:SF3">
    <property type="entry name" value="CALCINEURIN-LIKE METALLO-PHOSPHOESTERASE SUPERFAMILY PROTEIN"/>
    <property type="match status" value="1"/>
</dbReference>
<keyword evidence="1" id="KW-0472">Membrane</keyword>
<dbReference type="Proteomes" id="UP000243459">
    <property type="component" value="Chromosome 6"/>
</dbReference>
<dbReference type="Pfam" id="PF14299">
    <property type="entry name" value="PP2"/>
    <property type="match status" value="1"/>
</dbReference>
<dbReference type="Gramene" id="ONK65800">
    <property type="protein sequence ID" value="ONK65800"/>
    <property type="gene ID" value="A4U43_C06F1100"/>
</dbReference>
<keyword evidence="1" id="KW-1133">Transmembrane helix</keyword>
<accession>A0A5P1EP39</accession>
<dbReference type="EMBL" id="CM007386">
    <property type="protein sequence ID" value="ONK65800.1"/>
    <property type="molecule type" value="Genomic_DNA"/>
</dbReference>
<proteinExistence type="predicted"/>
<organism evidence="2 3">
    <name type="scientific">Asparagus officinalis</name>
    <name type="common">Garden asparagus</name>
    <dbReference type="NCBI Taxonomy" id="4686"/>
    <lineage>
        <taxon>Eukaryota</taxon>
        <taxon>Viridiplantae</taxon>
        <taxon>Streptophyta</taxon>
        <taxon>Embryophyta</taxon>
        <taxon>Tracheophyta</taxon>
        <taxon>Spermatophyta</taxon>
        <taxon>Magnoliopsida</taxon>
        <taxon>Liliopsida</taxon>
        <taxon>Asparagales</taxon>
        <taxon>Asparagaceae</taxon>
        <taxon>Asparagoideae</taxon>
        <taxon>Asparagus</taxon>
    </lineage>
</organism>
<keyword evidence="1" id="KW-0812">Transmembrane</keyword>
<dbReference type="PANTHER" id="PTHR34211">
    <property type="entry name" value="CALCINEURIN-LIKE METALLO-PHOSPHOESTERASE SUPERFAMILY PROTEIN"/>
    <property type="match status" value="1"/>
</dbReference>
<evidence type="ECO:0000313" key="3">
    <source>
        <dbReference type="Proteomes" id="UP000243459"/>
    </source>
</evidence>
<feature type="transmembrane region" description="Helical" evidence="1">
    <location>
        <begin position="192"/>
        <end position="212"/>
    </location>
</feature>
<gene>
    <name evidence="2" type="ORF">A4U43_C06F1100</name>
</gene>
<reference evidence="3" key="1">
    <citation type="journal article" date="2017" name="Nat. Commun.">
        <title>The asparagus genome sheds light on the origin and evolution of a young Y chromosome.</title>
        <authorList>
            <person name="Harkess A."/>
            <person name="Zhou J."/>
            <person name="Xu C."/>
            <person name="Bowers J.E."/>
            <person name="Van der Hulst R."/>
            <person name="Ayyampalayam S."/>
            <person name="Mercati F."/>
            <person name="Riccardi P."/>
            <person name="McKain M.R."/>
            <person name="Kakrana A."/>
            <person name="Tang H."/>
            <person name="Ray J."/>
            <person name="Groenendijk J."/>
            <person name="Arikit S."/>
            <person name="Mathioni S.M."/>
            <person name="Nakano M."/>
            <person name="Shan H."/>
            <person name="Telgmann-Rauber A."/>
            <person name="Kanno A."/>
            <person name="Yue Z."/>
            <person name="Chen H."/>
            <person name="Li W."/>
            <person name="Chen Y."/>
            <person name="Xu X."/>
            <person name="Zhang Y."/>
            <person name="Luo S."/>
            <person name="Chen H."/>
            <person name="Gao J."/>
            <person name="Mao Z."/>
            <person name="Pires J.C."/>
            <person name="Luo M."/>
            <person name="Kudrna D."/>
            <person name="Wing R.A."/>
            <person name="Meyers B.C."/>
            <person name="Yi K."/>
            <person name="Kong H."/>
            <person name="Lavrijsen P."/>
            <person name="Sunseri F."/>
            <person name="Falavigna A."/>
            <person name="Ye Y."/>
            <person name="Leebens-Mack J.H."/>
            <person name="Chen G."/>
        </authorList>
    </citation>
    <scope>NUCLEOTIDE SEQUENCE [LARGE SCALE GENOMIC DNA]</scope>
    <source>
        <strain evidence="3">cv. DH0086</strain>
    </source>
</reference>
<dbReference type="AlphaFoldDB" id="A0A5P1EP39"/>
<evidence type="ECO:0000256" key="1">
    <source>
        <dbReference type="SAM" id="Phobius"/>
    </source>
</evidence>
<sequence>MSQDVPKKLPHNLELLLQKAELPSVEDVHDHFKAGIFLNKKTVRCWTDRTTHSNSFMLYSRALSIERSEDPSYWRWLWLEGDMDVEVAEMLKMCPVKIKGSFEMNHFNPGEKKTIKPSYSNFSRWYIAWIFVAALYHLPSFQSMGVDLRMNLSLFLTIYISSVLFLLVFHIIFLGLWYVGLVARVAGKRPEILTIIQNCFVISIACCVFYSHCGNRAFLRRKSLDRKNSWFFSMWKKHERNAFVLKLLRIHEWKDQMCSSWFASVGSANDYPFFSKWVIYGELACNGSCDGSSDEISPIFSLWATFIGLYMANYVVERSTGWALTHPLSISEYEQLKKQMKPDFLDMVPWYSG</sequence>
<protein>
    <submittedName>
        <fullName evidence="2">Uncharacterized protein</fullName>
    </submittedName>
</protein>